<organism evidence="1 2">
    <name type="scientific">Candidatus Dojkabacteria bacterium</name>
    <dbReference type="NCBI Taxonomy" id="2099670"/>
    <lineage>
        <taxon>Bacteria</taxon>
        <taxon>Candidatus Dojkabacteria</taxon>
    </lineage>
</organism>
<comment type="caution">
    <text evidence="1">The sequence shown here is derived from an EMBL/GenBank/DDBJ whole genome shotgun (WGS) entry which is preliminary data.</text>
</comment>
<evidence type="ECO:0000313" key="1">
    <source>
        <dbReference type="EMBL" id="MCA9383498.1"/>
    </source>
</evidence>
<gene>
    <name evidence="1" type="ORF">KC909_03975</name>
</gene>
<reference evidence="1" key="2">
    <citation type="journal article" date="2021" name="Microbiome">
        <title>Successional dynamics and alternative stable states in a saline activated sludge microbial community over 9 years.</title>
        <authorList>
            <person name="Wang Y."/>
            <person name="Ye J."/>
            <person name="Ju F."/>
            <person name="Liu L."/>
            <person name="Boyd J.A."/>
            <person name="Deng Y."/>
            <person name="Parks D.H."/>
            <person name="Jiang X."/>
            <person name="Yin X."/>
            <person name="Woodcroft B.J."/>
            <person name="Tyson G.W."/>
            <person name="Hugenholtz P."/>
            <person name="Polz M.F."/>
            <person name="Zhang T."/>
        </authorList>
    </citation>
    <scope>NUCLEOTIDE SEQUENCE</scope>
    <source>
        <strain evidence="1">HKST-UBA14</strain>
    </source>
</reference>
<sequence length="266" mass="30719">MLPDAREIGVFPREFNIADLDAPVAESYGSVGTRVEHARLENDTEVIVFHDYRARLEGAAYLVSEDMGFNLIPPTSPAFEETRQLFIPSRLGENYDYGSPEMRQQILKVDIFDYITARKDQQGYRRTPLSQNHRVIGGMIVPHDFEMSFTEPNRRAFHRDFSLGAELPRDVINNLNHFRNSPDLQTQLRNDMLQLQFNDLEIDQLFERAFAVASILGNQSIATLTVKDIARGRLRNKFTLGMMRQLDQLAIEQDQQRIAYYKNLYG</sequence>
<protein>
    <submittedName>
        <fullName evidence="1">Uncharacterized protein</fullName>
    </submittedName>
</protein>
<dbReference type="Proteomes" id="UP000783287">
    <property type="component" value="Unassembled WGS sequence"/>
</dbReference>
<dbReference type="AlphaFoldDB" id="A0A955L6E4"/>
<accession>A0A955L6E4</accession>
<name>A0A955L6E4_9BACT</name>
<reference evidence="1" key="1">
    <citation type="submission" date="2020-04" db="EMBL/GenBank/DDBJ databases">
        <authorList>
            <person name="Zhang T."/>
        </authorList>
    </citation>
    <scope>NUCLEOTIDE SEQUENCE</scope>
    <source>
        <strain evidence="1">HKST-UBA14</strain>
    </source>
</reference>
<evidence type="ECO:0000313" key="2">
    <source>
        <dbReference type="Proteomes" id="UP000783287"/>
    </source>
</evidence>
<proteinExistence type="predicted"/>
<dbReference type="EMBL" id="JAGQLK010000078">
    <property type="protein sequence ID" value="MCA9383498.1"/>
    <property type="molecule type" value="Genomic_DNA"/>
</dbReference>